<name>A0A9P5X2B5_9AGAR</name>
<dbReference type="AlphaFoldDB" id="A0A9P5X2B5"/>
<accession>A0A9P5X2B5</accession>
<feature type="non-terminal residue" evidence="3">
    <location>
        <position position="239"/>
    </location>
</feature>
<dbReference type="Proteomes" id="UP000807342">
    <property type="component" value="Unassembled WGS sequence"/>
</dbReference>
<feature type="compositionally biased region" description="Polar residues" evidence="2">
    <location>
        <begin position="119"/>
        <end position="132"/>
    </location>
</feature>
<feature type="compositionally biased region" description="Low complexity" evidence="2">
    <location>
        <begin position="1"/>
        <end position="12"/>
    </location>
</feature>
<evidence type="ECO:0000256" key="2">
    <source>
        <dbReference type="SAM" id="MobiDB-lite"/>
    </source>
</evidence>
<evidence type="ECO:0000313" key="3">
    <source>
        <dbReference type="EMBL" id="KAF9442136.1"/>
    </source>
</evidence>
<feature type="coiled-coil region" evidence="1">
    <location>
        <begin position="175"/>
        <end position="209"/>
    </location>
</feature>
<reference evidence="3" key="1">
    <citation type="submission" date="2020-11" db="EMBL/GenBank/DDBJ databases">
        <authorList>
            <consortium name="DOE Joint Genome Institute"/>
            <person name="Ahrendt S."/>
            <person name="Riley R."/>
            <person name="Andreopoulos W."/>
            <person name="Labutti K."/>
            <person name="Pangilinan J."/>
            <person name="Ruiz-Duenas F.J."/>
            <person name="Barrasa J.M."/>
            <person name="Sanchez-Garcia M."/>
            <person name="Camarero S."/>
            <person name="Miyauchi S."/>
            <person name="Serrano A."/>
            <person name="Linde D."/>
            <person name="Babiker R."/>
            <person name="Drula E."/>
            <person name="Ayuso-Fernandez I."/>
            <person name="Pacheco R."/>
            <person name="Padilla G."/>
            <person name="Ferreira P."/>
            <person name="Barriuso J."/>
            <person name="Kellner H."/>
            <person name="Castanera R."/>
            <person name="Alfaro M."/>
            <person name="Ramirez L."/>
            <person name="Pisabarro A.G."/>
            <person name="Kuo A."/>
            <person name="Tritt A."/>
            <person name="Lipzen A."/>
            <person name="He G."/>
            <person name="Yan M."/>
            <person name="Ng V."/>
            <person name="Cullen D."/>
            <person name="Martin F."/>
            <person name="Rosso M.-N."/>
            <person name="Henrissat B."/>
            <person name="Hibbett D."/>
            <person name="Martinez A.T."/>
            <person name="Grigoriev I.V."/>
        </authorList>
    </citation>
    <scope>NUCLEOTIDE SEQUENCE</scope>
    <source>
        <strain evidence="3">MF-IS2</strain>
    </source>
</reference>
<evidence type="ECO:0000256" key="1">
    <source>
        <dbReference type="SAM" id="Coils"/>
    </source>
</evidence>
<keyword evidence="1" id="KW-0175">Coiled coil</keyword>
<feature type="compositionally biased region" description="Acidic residues" evidence="2">
    <location>
        <begin position="44"/>
        <end position="53"/>
    </location>
</feature>
<comment type="caution">
    <text evidence="3">The sequence shown here is derived from an EMBL/GenBank/DDBJ whole genome shotgun (WGS) entry which is preliminary data.</text>
</comment>
<evidence type="ECO:0000313" key="4">
    <source>
        <dbReference type="Proteomes" id="UP000807342"/>
    </source>
</evidence>
<gene>
    <name evidence="3" type="ORF">P691DRAFT_506370</name>
</gene>
<dbReference type="OrthoDB" id="10665334at2759"/>
<keyword evidence="4" id="KW-1185">Reference proteome</keyword>
<feature type="region of interest" description="Disordered" evidence="2">
    <location>
        <begin position="1"/>
        <end position="168"/>
    </location>
</feature>
<protein>
    <submittedName>
        <fullName evidence="3">Uncharacterized protein</fullName>
    </submittedName>
</protein>
<sequence length="239" mass="25433">MSRLPRLRSSSPITADTDMDFGQLRQMPATITTRGSLKRKAIPEEDEEDEFDAEMTSQRQPRKVAALGAARPARPLQPTRTATNGARSVSSSSSAAAPAPKPLTKPRAPVLSQPRPTRRGTSAPPTRGSGVTATAKPSGAAGRNPPGRTTSGSFSGGGPQNKRFTSIDSARAADAAQLETDMASERNKVAALQANHAQLSRDLAAARTQELNQRRELVGFSDEVDALKKKHAKEVMDLE</sequence>
<dbReference type="EMBL" id="MU151696">
    <property type="protein sequence ID" value="KAF9442136.1"/>
    <property type="molecule type" value="Genomic_DNA"/>
</dbReference>
<proteinExistence type="predicted"/>
<feature type="compositionally biased region" description="Low complexity" evidence="2">
    <location>
        <begin position="65"/>
        <end position="76"/>
    </location>
</feature>
<organism evidence="3 4">
    <name type="scientific">Macrolepiota fuliginosa MF-IS2</name>
    <dbReference type="NCBI Taxonomy" id="1400762"/>
    <lineage>
        <taxon>Eukaryota</taxon>
        <taxon>Fungi</taxon>
        <taxon>Dikarya</taxon>
        <taxon>Basidiomycota</taxon>
        <taxon>Agaricomycotina</taxon>
        <taxon>Agaricomycetes</taxon>
        <taxon>Agaricomycetidae</taxon>
        <taxon>Agaricales</taxon>
        <taxon>Agaricineae</taxon>
        <taxon>Agaricaceae</taxon>
        <taxon>Macrolepiota</taxon>
    </lineage>
</organism>
<feature type="compositionally biased region" description="Low complexity" evidence="2">
    <location>
        <begin position="86"/>
        <end position="98"/>
    </location>
</feature>